<dbReference type="SMR" id="G4ZRQ0"/>
<keyword evidence="2" id="KW-1185">Reference proteome</keyword>
<name>G4ZRQ0_PHYSP</name>
<feature type="non-terminal residue" evidence="1">
    <location>
        <position position="119"/>
    </location>
</feature>
<evidence type="ECO:0008006" key="3">
    <source>
        <dbReference type="Google" id="ProtNLM"/>
    </source>
</evidence>
<dbReference type="RefSeq" id="XP_009531288.1">
    <property type="nucleotide sequence ID" value="XM_009532993.1"/>
</dbReference>
<accession>G4ZRQ0</accession>
<reference evidence="1 2" key="1">
    <citation type="journal article" date="2006" name="Science">
        <title>Phytophthora genome sequences uncover evolutionary origins and mechanisms of pathogenesis.</title>
        <authorList>
            <person name="Tyler B.M."/>
            <person name="Tripathy S."/>
            <person name="Zhang X."/>
            <person name="Dehal P."/>
            <person name="Jiang R.H."/>
            <person name="Aerts A."/>
            <person name="Arredondo F.D."/>
            <person name="Baxter L."/>
            <person name="Bensasson D."/>
            <person name="Beynon J.L."/>
            <person name="Chapman J."/>
            <person name="Damasceno C.M."/>
            <person name="Dorrance A.E."/>
            <person name="Dou D."/>
            <person name="Dickerman A.W."/>
            <person name="Dubchak I.L."/>
            <person name="Garbelotto M."/>
            <person name="Gijzen M."/>
            <person name="Gordon S.G."/>
            <person name="Govers F."/>
            <person name="Grunwald N.J."/>
            <person name="Huang W."/>
            <person name="Ivors K.L."/>
            <person name="Jones R.W."/>
            <person name="Kamoun S."/>
            <person name="Krampis K."/>
            <person name="Lamour K.H."/>
            <person name="Lee M.K."/>
            <person name="McDonald W.H."/>
            <person name="Medina M."/>
            <person name="Meijer H.J."/>
            <person name="Nordberg E.K."/>
            <person name="Maclean D.J."/>
            <person name="Ospina-Giraldo M.D."/>
            <person name="Morris P.F."/>
            <person name="Phuntumart V."/>
            <person name="Putnam N.H."/>
            <person name="Rash S."/>
            <person name="Rose J.K."/>
            <person name="Sakihama Y."/>
            <person name="Salamov A.A."/>
            <person name="Savidor A."/>
            <person name="Scheuring C.F."/>
            <person name="Smith B.M."/>
            <person name="Sobral B.W."/>
            <person name="Terry A."/>
            <person name="Torto-Alalibo T.A."/>
            <person name="Win J."/>
            <person name="Xu Z."/>
            <person name="Zhang H."/>
            <person name="Grigoriev I.V."/>
            <person name="Rokhsar D.S."/>
            <person name="Boore J.L."/>
        </authorList>
    </citation>
    <scope>NUCLEOTIDE SEQUENCE [LARGE SCALE GENOMIC DNA]</scope>
    <source>
        <strain evidence="1 2">P6497</strain>
    </source>
</reference>
<sequence>MQTDIDRQLKKHVAPGYGGISQEMWIAAPETIRARERKIIDLILKSGRAPAILRRKQMVFLPKAAHVDPTLDNAKGLPPRRPITVQSALARRLFLVLKRYVEPGILISRMQHGFQTDRT</sequence>
<dbReference type="AlphaFoldDB" id="G4ZRQ0"/>
<protein>
    <recommendedName>
        <fullName evidence="3">Reverse transcriptase domain-containing protein</fullName>
    </recommendedName>
</protein>
<dbReference type="GeneID" id="20652737"/>
<dbReference type="KEGG" id="psoj:PHYSODRAFT_443988"/>
<gene>
    <name evidence="1" type="ORF">PHYSODRAFT_443988</name>
</gene>
<organism evidence="1 2">
    <name type="scientific">Phytophthora sojae (strain P6497)</name>
    <name type="common">Soybean stem and root rot agent</name>
    <name type="synonym">Phytophthora megasperma f. sp. glycines</name>
    <dbReference type="NCBI Taxonomy" id="1094619"/>
    <lineage>
        <taxon>Eukaryota</taxon>
        <taxon>Sar</taxon>
        <taxon>Stramenopiles</taxon>
        <taxon>Oomycota</taxon>
        <taxon>Peronosporomycetes</taxon>
        <taxon>Peronosporales</taxon>
        <taxon>Peronosporaceae</taxon>
        <taxon>Phytophthora</taxon>
    </lineage>
</organism>
<dbReference type="EMBL" id="JH159156">
    <property type="protein sequence ID" value="EGZ13859.1"/>
    <property type="molecule type" value="Genomic_DNA"/>
</dbReference>
<dbReference type="Proteomes" id="UP000002640">
    <property type="component" value="Unassembled WGS sequence"/>
</dbReference>
<proteinExistence type="predicted"/>
<evidence type="ECO:0000313" key="2">
    <source>
        <dbReference type="Proteomes" id="UP000002640"/>
    </source>
</evidence>
<dbReference type="InParanoid" id="G4ZRQ0"/>
<evidence type="ECO:0000313" key="1">
    <source>
        <dbReference type="EMBL" id="EGZ13859.1"/>
    </source>
</evidence>